<dbReference type="InterPro" id="IPR006311">
    <property type="entry name" value="TAT_signal"/>
</dbReference>
<reference evidence="2" key="1">
    <citation type="journal article" date="2019" name="Int. J. Syst. Evol. Microbiol.">
        <title>The Global Catalogue of Microorganisms (GCM) 10K type strain sequencing project: providing services to taxonomists for standard genome sequencing and annotation.</title>
        <authorList>
            <consortium name="The Broad Institute Genomics Platform"/>
            <consortium name="The Broad Institute Genome Sequencing Center for Infectious Disease"/>
            <person name="Wu L."/>
            <person name="Ma J."/>
        </authorList>
    </citation>
    <scope>NUCLEOTIDE SEQUENCE [LARGE SCALE GENOMIC DNA]</scope>
    <source>
        <strain evidence="2">CGMCC 4.7241</strain>
    </source>
</reference>
<comment type="caution">
    <text evidence="1">The sequence shown here is derived from an EMBL/GenBank/DDBJ whole genome shotgun (WGS) entry which is preliminary data.</text>
</comment>
<name>A0ABV7Y8Z4_9ACTN</name>
<protein>
    <submittedName>
        <fullName evidence="1">Uncharacterized protein</fullName>
    </submittedName>
</protein>
<gene>
    <name evidence="1" type="ORF">ACFOUW_06720</name>
</gene>
<keyword evidence="2" id="KW-1185">Reference proteome</keyword>
<accession>A0ABV7Y8Z4</accession>
<dbReference type="EMBL" id="JBHRZH010000005">
    <property type="protein sequence ID" value="MFC3760524.1"/>
    <property type="molecule type" value="Genomic_DNA"/>
</dbReference>
<dbReference type="Proteomes" id="UP001595699">
    <property type="component" value="Unassembled WGS sequence"/>
</dbReference>
<proteinExistence type="predicted"/>
<dbReference type="RefSeq" id="WP_205122433.1">
    <property type="nucleotide sequence ID" value="NZ_JAFBCM010000001.1"/>
</dbReference>
<dbReference type="PROSITE" id="PS51318">
    <property type="entry name" value="TAT"/>
    <property type="match status" value="1"/>
</dbReference>
<organism evidence="1 2">
    <name type="scientific">Tenggerimyces flavus</name>
    <dbReference type="NCBI Taxonomy" id="1708749"/>
    <lineage>
        <taxon>Bacteria</taxon>
        <taxon>Bacillati</taxon>
        <taxon>Actinomycetota</taxon>
        <taxon>Actinomycetes</taxon>
        <taxon>Propionibacteriales</taxon>
        <taxon>Nocardioidaceae</taxon>
        <taxon>Tenggerimyces</taxon>
    </lineage>
</organism>
<evidence type="ECO:0000313" key="1">
    <source>
        <dbReference type="EMBL" id="MFC3760524.1"/>
    </source>
</evidence>
<evidence type="ECO:0000313" key="2">
    <source>
        <dbReference type="Proteomes" id="UP001595699"/>
    </source>
</evidence>
<sequence>MSEKRDTRRAVLTGGAVLLGAAVVGGAAEGTAEAANGGALLIGRANAGSAETKLSNASTVPGLSVTSTNAAGGARAASLIAKGGYGAYIESTSNHAASIWAKHKDKWGIFSVNGATTRGTGGAFRADGRQNQGLFATTANKTTTAITARNTGAGAGYVTASAINGTAGPTADADLKTAITNYWAGAGSFAGANGVLGVATESSGYAVVGVATKPNAVGLKGIATSPAVIGLSVSGRSDLGGDARVFGTLSKTAGSFKIDHPLDPANKYLSHSFVESPDMMNVYNGNVIADAKGEATVELADWFEALNRDFRYQLTPIGGAAPDLHIKREVEKGRFSIAGAKPGQKLSWQLTGIRQDAYAEAHRIPVEEVKSAQEKGKYVFPKGFGKPNSASVAAHR</sequence>